<evidence type="ECO:0008006" key="3">
    <source>
        <dbReference type="Google" id="ProtNLM"/>
    </source>
</evidence>
<protein>
    <recommendedName>
        <fullName evidence="3">Lipoprotein</fullName>
    </recommendedName>
</protein>
<comment type="caution">
    <text evidence="1">The sequence shown here is derived from an EMBL/GenBank/DDBJ whole genome shotgun (WGS) entry which is preliminary data.</text>
</comment>
<gene>
    <name evidence="1" type="ORF">BST99_13850</name>
</gene>
<dbReference type="Proteomes" id="UP000239366">
    <property type="component" value="Unassembled WGS sequence"/>
</dbReference>
<dbReference type="EMBL" id="MQVX01000001">
    <property type="protein sequence ID" value="PQJ16656.1"/>
    <property type="molecule type" value="Genomic_DNA"/>
</dbReference>
<evidence type="ECO:0000313" key="1">
    <source>
        <dbReference type="EMBL" id="PQJ16656.1"/>
    </source>
</evidence>
<accession>A0A2S7TB08</accession>
<dbReference type="OrthoDB" id="9854599at2"/>
<keyword evidence="2" id="KW-1185">Reference proteome</keyword>
<sequence>MMVRRNQFIGLALLNLLILFSLISCQEKRSPNYLEFYKINIVSPNPKATFDSIQKLHGLPVYWDYEEGNGYASGGLALSNGFLDIKTYYDNSVVEASPMELVLDSNLPDSITFQKLKTAGLQPNEPFKMEGWFWSVVSIADLKIMEDRSNGVYVTHYDDYDFHKRTADSIQDLTDKRIDTIRIYSESSDKFEANWKKITLNENAPVVTFIKDSINRIELIIK</sequence>
<reference evidence="2" key="1">
    <citation type="submission" date="2016-11" db="EMBL/GenBank/DDBJ databases">
        <title>Trade-off between light-utilization and light-protection in marine flavobacteria.</title>
        <authorList>
            <person name="Kumagai Y."/>
            <person name="Yoshizawa S."/>
            <person name="Kogure K."/>
        </authorList>
    </citation>
    <scope>NUCLEOTIDE SEQUENCE [LARGE SCALE GENOMIC DNA]</scope>
    <source>
        <strain evidence="2">SG-18</strain>
    </source>
</reference>
<dbReference type="AlphaFoldDB" id="A0A2S7TB08"/>
<proteinExistence type="predicted"/>
<organism evidence="1 2">
    <name type="scientific">Aureicoccus marinus</name>
    <dbReference type="NCBI Taxonomy" id="754435"/>
    <lineage>
        <taxon>Bacteria</taxon>
        <taxon>Pseudomonadati</taxon>
        <taxon>Bacteroidota</taxon>
        <taxon>Flavobacteriia</taxon>
        <taxon>Flavobacteriales</taxon>
        <taxon>Flavobacteriaceae</taxon>
        <taxon>Aureicoccus</taxon>
    </lineage>
</organism>
<dbReference type="PROSITE" id="PS51257">
    <property type="entry name" value="PROKAR_LIPOPROTEIN"/>
    <property type="match status" value="1"/>
</dbReference>
<evidence type="ECO:0000313" key="2">
    <source>
        <dbReference type="Proteomes" id="UP000239366"/>
    </source>
</evidence>
<name>A0A2S7TB08_9FLAO</name>
<dbReference type="RefSeq" id="WP_105002323.1">
    <property type="nucleotide sequence ID" value="NZ_MQVX01000001.1"/>
</dbReference>